<dbReference type="InterPro" id="IPR025161">
    <property type="entry name" value="IS402-like_dom"/>
</dbReference>
<evidence type="ECO:0000313" key="3">
    <source>
        <dbReference type="Proteomes" id="UP000324927"/>
    </source>
</evidence>
<gene>
    <name evidence="2" type="ORF">FZ942_33460</name>
</gene>
<evidence type="ECO:0000313" key="2">
    <source>
        <dbReference type="EMBL" id="KAA0588448.1"/>
    </source>
</evidence>
<accession>A0A5A9G1P0</accession>
<dbReference type="EMBL" id="VTTN01000027">
    <property type="protein sequence ID" value="KAA0588448.1"/>
    <property type="molecule type" value="Genomic_DNA"/>
</dbReference>
<dbReference type="AlphaFoldDB" id="A0A5A9G1P0"/>
<proteinExistence type="predicted"/>
<dbReference type="PANTHER" id="PTHR46637">
    <property type="entry name" value="TIS1421-TRANSPOSASE PROTEIN A"/>
    <property type="match status" value="1"/>
</dbReference>
<evidence type="ECO:0000259" key="1">
    <source>
        <dbReference type="Pfam" id="PF13340"/>
    </source>
</evidence>
<dbReference type="InterPro" id="IPR052909">
    <property type="entry name" value="Transposase_6_like"/>
</dbReference>
<reference evidence="2 3" key="1">
    <citation type="submission" date="2019-08" db="EMBL/GenBank/DDBJ databases">
        <authorList>
            <person name="Grouzdev D."/>
            <person name="Tikhonova E."/>
            <person name="Kravchenko I."/>
        </authorList>
    </citation>
    <scope>NUCLEOTIDE SEQUENCE [LARGE SCALE GENOMIC DNA]</scope>
    <source>
        <strain evidence="2 3">59b</strain>
    </source>
</reference>
<name>A0A5A9G1P0_AZOLI</name>
<organism evidence="2 3">
    <name type="scientific">Azospirillum lipoferum</name>
    <dbReference type="NCBI Taxonomy" id="193"/>
    <lineage>
        <taxon>Bacteria</taxon>
        <taxon>Pseudomonadati</taxon>
        <taxon>Pseudomonadota</taxon>
        <taxon>Alphaproteobacteria</taxon>
        <taxon>Rhodospirillales</taxon>
        <taxon>Azospirillaceae</taxon>
        <taxon>Azospirillum</taxon>
    </lineage>
</organism>
<feature type="domain" description="Insertion element IS402-like" evidence="1">
    <location>
        <begin position="6"/>
        <end position="78"/>
    </location>
</feature>
<dbReference type="Proteomes" id="UP000324927">
    <property type="component" value="Unassembled WGS sequence"/>
</dbReference>
<dbReference type="OrthoDB" id="7366523at2"/>
<keyword evidence="3" id="KW-1185">Reference proteome</keyword>
<comment type="caution">
    <text evidence="2">The sequence shown here is derived from an EMBL/GenBank/DDBJ whole genome shotgun (WGS) entry which is preliminary data.</text>
</comment>
<dbReference type="Pfam" id="PF13340">
    <property type="entry name" value="DUF4096"/>
    <property type="match status" value="1"/>
</dbReference>
<dbReference type="PANTHER" id="PTHR46637:SF1">
    <property type="entry name" value="BLL5188 PROTEIN"/>
    <property type="match status" value="1"/>
</dbReference>
<protein>
    <submittedName>
        <fullName evidence="2">Transposase</fullName>
    </submittedName>
</protein>
<sequence>MGRYDLTDAQWERLEPHLPPEKPRTGRPNHSHRRMVNSMLLTIRSGAPWRDLPERYGTFGTVSSRFYRWHRAGLWQRILEALQARADRQVGRTGACTSWTAPWSALISTRLVILPRLGGHGFTQILARPVRG</sequence>